<keyword evidence="2 10" id="KW-0808">Transferase</keyword>
<protein>
    <submittedName>
        <fullName evidence="10">Lyso-ornithine lipid acyltransferase</fullName>
    </submittedName>
</protein>
<evidence type="ECO:0000256" key="8">
    <source>
        <dbReference type="SAM" id="Phobius"/>
    </source>
</evidence>
<keyword evidence="11" id="KW-1185">Reference proteome</keyword>
<dbReference type="InterPro" id="IPR002123">
    <property type="entry name" value="Plipid/glycerol_acylTrfase"/>
</dbReference>
<dbReference type="PANTHER" id="PTHR23063:SF52">
    <property type="entry name" value="LYSOPHOSPHATIDYLCHOLINE ACYLTRANSFERASE"/>
    <property type="match status" value="1"/>
</dbReference>
<dbReference type="RefSeq" id="WP_025062167.1">
    <property type="nucleotide sequence ID" value="NZ_RAQK01000002.1"/>
</dbReference>
<evidence type="ECO:0000313" key="10">
    <source>
        <dbReference type="EMBL" id="RKE93791.1"/>
    </source>
</evidence>
<dbReference type="PANTHER" id="PTHR23063">
    <property type="entry name" value="PHOSPHOLIPID ACYLTRANSFERASE"/>
    <property type="match status" value="1"/>
</dbReference>
<evidence type="ECO:0000256" key="5">
    <source>
        <dbReference type="ARBA" id="ARBA00023098"/>
    </source>
</evidence>
<keyword evidence="3 8" id="KW-0812">Transmembrane</keyword>
<evidence type="ECO:0000256" key="4">
    <source>
        <dbReference type="ARBA" id="ARBA00022989"/>
    </source>
</evidence>
<dbReference type="GO" id="GO:0016746">
    <property type="term" value="F:acyltransferase activity"/>
    <property type="evidence" value="ECO:0007669"/>
    <property type="project" value="UniProtKB-KW"/>
</dbReference>
<gene>
    <name evidence="10" type="ORF">C8N30_2887</name>
</gene>
<dbReference type="GO" id="GO:0016020">
    <property type="term" value="C:membrane"/>
    <property type="evidence" value="ECO:0007669"/>
    <property type="project" value="UniProtKB-SubCell"/>
</dbReference>
<keyword evidence="5" id="KW-0443">Lipid metabolism</keyword>
<evidence type="ECO:0000256" key="2">
    <source>
        <dbReference type="ARBA" id="ARBA00022679"/>
    </source>
</evidence>
<evidence type="ECO:0000256" key="3">
    <source>
        <dbReference type="ARBA" id="ARBA00022692"/>
    </source>
</evidence>
<dbReference type="EMBL" id="RAQK01000002">
    <property type="protein sequence ID" value="RKE93791.1"/>
    <property type="molecule type" value="Genomic_DNA"/>
</dbReference>
<sequence>MSSTRWSNGTHPDYPDMGPAEWLRVVCRGVALAMLVFGGLAALLLTRLIERPACGQNRPVTPYITQFVCRTAFRILGIGLKVSGVPMPGRGAVVANHSSWLDIFTLNAAKRIYFVSKSEVAAWPGIGWLARATGTVFIERNPKRAKVQTETFRDRLLVGHKLLFFPEGTSTDGMQVLPFKTTLFQSFFAPELVGQIAVQPVSVLYTAPPLTDPRFYGWWGDMSFGAHLLVTLAPARQGHVSVVYHPPLQVVDFANRKALAQACEDAVRAGHKVLMLKSTEGEERLEA</sequence>
<keyword evidence="7 10" id="KW-0012">Acyltransferase</keyword>
<organism evidence="10 11">
    <name type="scientific">Sulfitobacter guttiformis</name>
    <dbReference type="NCBI Taxonomy" id="74349"/>
    <lineage>
        <taxon>Bacteria</taxon>
        <taxon>Pseudomonadati</taxon>
        <taxon>Pseudomonadota</taxon>
        <taxon>Alphaproteobacteria</taxon>
        <taxon>Rhodobacterales</taxon>
        <taxon>Roseobacteraceae</taxon>
        <taxon>Sulfitobacter</taxon>
    </lineage>
</organism>
<feature type="domain" description="Phospholipid/glycerol acyltransferase" evidence="9">
    <location>
        <begin position="91"/>
        <end position="206"/>
    </location>
</feature>
<dbReference type="CDD" id="cd07989">
    <property type="entry name" value="LPLAT_AGPAT-like"/>
    <property type="match status" value="1"/>
</dbReference>
<evidence type="ECO:0000256" key="1">
    <source>
        <dbReference type="ARBA" id="ARBA00004370"/>
    </source>
</evidence>
<proteinExistence type="predicted"/>
<dbReference type="STRING" id="1443111.Z949_1632"/>
<keyword evidence="4 8" id="KW-1133">Transmembrane helix</keyword>
<accession>A0A420DHT2</accession>
<dbReference type="AlphaFoldDB" id="A0A420DHT2"/>
<keyword evidence="6 8" id="KW-0472">Membrane</keyword>
<dbReference type="GO" id="GO:0006629">
    <property type="term" value="P:lipid metabolic process"/>
    <property type="evidence" value="ECO:0007669"/>
    <property type="project" value="UniProtKB-KW"/>
</dbReference>
<dbReference type="Proteomes" id="UP000284407">
    <property type="component" value="Unassembled WGS sequence"/>
</dbReference>
<comment type="subcellular location">
    <subcellularLocation>
        <location evidence="1">Membrane</location>
    </subcellularLocation>
</comment>
<comment type="caution">
    <text evidence="10">The sequence shown here is derived from an EMBL/GenBank/DDBJ whole genome shotgun (WGS) entry which is preliminary data.</text>
</comment>
<feature type="transmembrane region" description="Helical" evidence="8">
    <location>
        <begin position="22"/>
        <end position="45"/>
    </location>
</feature>
<dbReference type="SUPFAM" id="SSF69593">
    <property type="entry name" value="Glycerol-3-phosphate (1)-acyltransferase"/>
    <property type="match status" value="1"/>
</dbReference>
<evidence type="ECO:0000259" key="9">
    <source>
        <dbReference type="SMART" id="SM00563"/>
    </source>
</evidence>
<evidence type="ECO:0000256" key="7">
    <source>
        <dbReference type="ARBA" id="ARBA00023315"/>
    </source>
</evidence>
<dbReference type="Pfam" id="PF01553">
    <property type="entry name" value="Acyltransferase"/>
    <property type="match status" value="1"/>
</dbReference>
<name>A0A420DHT2_9RHOB</name>
<dbReference type="OrthoDB" id="9806880at2"/>
<evidence type="ECO:0000313" key="11">
    <source>
        <dbReference type="Proteomes" id="UP000284407"/>
    </source>
</evidence>
<evidence type="ECO:0000256" key="6">
    <source>
        <dbReference type="ARBA" id="ARBA00023136"/>
    </source>
</evidence>
<dbReference type="SMART" id="SM00563">
    <property type="entry name" value="PlsC"/>
    <property type="match status" value="1"/>
</dbReference>
<reference evidence="10 11" key="1">
    <citation type="submission" date="2018-09" db="EMBL/GenBank/DDBJ databases">
        <title>Genomic Encyclopedia of Archaeal and Bacterial Type Strains, Phase II (KMG-II): from individual species to whole genera.</title>
        <authorList>
            <person name="Goeker M."/>
        </authorList>
    </citation>
    <scope>NUCLEOTIDE SEQUENCE [LARGE SCALE GENOMIC DNA]</scope>
    <source>
        <strain evidence="10 11">DSM 11458</strain>
    </source>
</reference>